<dbReference type="PANTHER" id="PTHR47506">
    <property type="entry name" value="TRANSCRIPTIONAL REGULATORY PROTEIN"/>
    <property type="match status" value="1"/>
</dbReference>
<dbReference type="RefSeq" id="WP_179212083.1">
    <property type="nucleotide sequence ID" value="NZ_FZOA01000004.1"/>
</dbReference>
<sequence>MSKQTTSSTRERILYVARDLILSRGFSAMSVDMVCAQADITKGGFFHHFPNKEALGEAVLRQFWQDAANRQEDILHRHYPAQLDKICAYLDHAMTTYQDPQLSQGCMLAIFTMGLADTNPDLYAVSRSYFSQWRHDLISMFEQLKTEQALTSLDATAWSELYIAMLEGALILAKSSHDPHVIARTLTLYKQQLQLLVSQPDTSAKP</sequence>
<evidence type="ECO:0000256" key="4">
    <source>
        <dbReference type="ARBA" id="ARBA00023163"/>
    </source>
</evidence>
<dbReference type="Gene3D" id="1.10.357.10">
    <property type="entry name" value="Tetracycline Repressor, domain 2"/>
    <property type="match status" value="1"/>
</dbReference>
<reference evidence="8" key="1">
    <citation type="submission" date="2017-06" db="EMBL/GenBank/DDBJ databases">
        <authorList>
            <person name="Varghese N."/>
            <person name="Submissions S."/>
        </authorList>
    </citation>
    <scope>NUCLEOTIDE SEQUENCE [LARGE SCALE GENOMIC DNA]</scope>
    <source>
        <strain evidence="8">Ca-68</strain>
    </source>
</reference>
<dbReference type="InterPro" id="IPR023772">
    <property type="entry name" value="DNA-bd_HTH_TetR-type_CS"/>
</dbReference>
<dbReference type="PROSITE" id="PS01081">
    <property type="entry name" value="HTH_TETR_1"/>
    <property type="match status" value="1"/>
</dbReference>
<evidence type="ECO:0000256" key="2">
    <source>
        <dbReference type="ARBA" id="ARBA00023015"/>
    </source>
</evidence>
<dbReference type="SUPFAM" id="SSF46689">
    <property type="entry name" value="Homeodomain-like"/>
    <property type="match status" value="1"/>
</dbReference>
<keyword evidence="2" id="KW-0805">Transcription regulation</keyword>
<evidence type="ECO:0000313" key="7">
    <source>
        <dbReference type="EMBL" id="SNR80424.1"/>
    </source>
</evidence>
<dbReference type="InterPro" id="IPR009057">
    <property type="entry name" value="Homeodomain-like_sf"/>
</dbReference>
<accession>A0A238ZCI4</accession>
<evidence type="ECO:0000256" key="1">
    <source>
        <dbReference type="ARBA" id="ARBA00022491"/>
    </source>
</evidence>
<keyword evidence="3 5" id="KW-0238">DNA-binding</keyword>
<protein>
    <submittedName>
        <fullName evidence="7">Transcriptional regulator, TetR family</fullName>
    </submittedName>
</protein>
<proteinExistence type="predicted"/>
<dbReference type="PRINTS" id="PR00455">
    <property type="entry name" value="HTHTETR"/>
</dbReference>
<keyword evidence="8" id="KW-1185">Reference proteome</keyword>
<evidence type="ECO:0000256" key="3">
    <source>
        <dbReference type="ARBA" id="ARBA00023125"/>
    </source>
</evidence>
<dbReference type="Proteomes" id="UP000198305">
    <property type="component" value="Unassembled WGS sequence"/>
</dbReference>
<keyword evidence="1" id="KW-0678">Repressor</keyword>
<evidence type="ECO:0000259" key="6">
    <source>
        <dbReference type="PROSITE" id="PS50977"/>
    </source>
</evidence>
<dbReference type="PROSITE" id="PS50977">
    <property type="entry name" value="HTH_TETR_2"/>
    <property type="match status" value="1"/>
</dbReference>
<dbReference type="GO" id="GO:0003677">
    <property type="term" value="F:DNA binding"/>
    <property type="evidence" value="ECO:0007669"/>
    <property type="project" value="UniProtKB-UniRule"/>
</dbReference>
<evidence type="ECO:0000256" key="5">
    <source>
        <dbReference type="PROSITE-ProRule" id="PRU00335"/>
    </source>
</evidence>
<dbReference type="Pfam" id="PF00440">
    <property type="entry name" value="TetR_N"/>
    <property type="match status" value="1"/>
</dbReference>
<dbReference type="SUPFAM" id="SSF48498">
    <property type="entry name" value="Tetracyclin repressor-like, C-terminal domain"/>
    <property type="match status" value="1"/>
</dbReference>
<feature type="domain" description="HTH tetR-type" evidence="6">
    <location>
        <begin position="7"/>
        <end position="67"/>
    </location>
</feature>
<dbReference type="InterPro" id="IPR036271">
    <property type="entry name" value="Tet_transcr_reg_TetR-rel_C_sf"/>
</dbReference>
<dbReference type="InterPro" id="IPR001647">
    <property type="entry name" value="HTH_TetR"/>
</dbReference>
<evidence type="ECO:0000313" key="8">
    <source>
        <dbReference type="Proteomes" id="UP000198305"/>
    </source>
</evidence>
<dbReference type="PANTHER" id="PTHR47506:SF6">
    <property type="entry name" value="HTH-TYPE TRANSCRIPTIONAL REPRESSOR NEMR"/>
    <property type="match status" value="1"/>
</dbReference>
<dbReference type="AlphaFoldDB" id="A0A238ZCI4"/>
<dbReference type="InterPro" id="IPR054156">
    <property type="entry name" value="YxaF_TetR_C"/>
</dbReference>
<organism evidence="7 8">
    <name type="scientific">Methylobacillus rhizosphaerae</name>
    <dbReference type="NCBI Taxonomy" id="551994"/>
    <lineage>
        <taxon>Bacteria</taxon>
        <taxon>Pseudomonadati</taxon>
        <taxon>Pseudomonadota</taxon>
        <taxon>Betaproteobacteria</taxon>
        <taxon>Nitrosomonadales</taxon>
        <taxon>Methylophilaceae</taxon>
        <taxon>Methylobacillus</taxon>
    </lineage>
</organism>
<feature type="DNA-binding region" description="H-T-H motif" evidence="5">
    <location>
        <begin position="30"/>
        <end position="49"/>
    </location>
</feature>
<dbReference type="EMBL" id="FZOA01000004">
    <property type="protein sequence ID" value="SNR80424.1"/>
    <property type="molecule type" value="Genomic_DNA"/>
</dbReference>
<dbReference type="Pfam" id="PF21993">
    <property type="entry name" value="TetR_C_13_2"/>
    <property type="match status" value="1"/>
</dbReference>
<gene>
    <name evidence="7" type="ORF">SAMN05192560_1177</name>
</gene>
<name>A0A238ZCI4_9PROT</name>
<keyword evidence="4" id="KW-0804">Transcription</keyword>